<dbReference type="EMBL" id="GISG01157178">
    <property type="protein sequence ID" value="MBA4648804.1"/>
    <property type="molecule type" value="Transcribed_RNA"/>
</dbReference>
<reference evidence="1" key="2">
    <citation type="submission" date="2020-07" db="EMBL/GenBank/DDBJ databases">
        <authorList>
            <person name="Vera ALvarez R."/>
            <person name="Arias-Moreno D.M."/>
            <person name="Jimenez-Jacinto V."/>
            <person name="Jimenez-Bremont J.F."/>
            <person name="Swaminathan K."/>
            <person name="Moose S.P."/>
            <person name="Guerrero-Gonzalez M.L."/>
            <person name="Marino-Ramirez L."/>
            <person name="Landsman D."/>
            <person name="Rodriguez-Kessler M."/>
            <person name="Delgado-Sanchez P."/>
        </authorList>
    </citation>
    <scope>NUCLEOTIDE SEQUENCE</scope>
    <source>
        <tissue evidence="1">Cladode</tissue>
    </source>
</reference>
<protein>
    <submittedName>
        <fullName evidence="1">Uncharacterized protein</fullName>
    </submittedName>
</protein>
<dbReference type="AlphaFoldDB" id="A0A7C9DXA3"/>
<evidence type="ECO:0000313" key="1">
    <source>
        <dbReference type="EMBL" id="MBA4648804.1"/>
    </source>
</evidence>
<name>A0A7C9DXA3_OPUST</name>
<accession>A0A7C9DXA3</accession>
<organism evidence="1">
    <name type="scientific">Opuntia streptacantha</name>
    <name type="common">Prickly pear cactus</name>
    <name type="synonym">Opuntia cardona</name>
    <dbReference type="NCBI Taxonomy" id="393608"/>
    <lineage>
        <taxon>Eukaryota</taxon>
        <taxon>Viridiplantae</taxon>
        <taxon>Streptophyta</taxon>
        <taxon>Embryophyta</taxon>
        <taxon>Tracheophyta</taxon>
        <taxon>Spermatophyta</taxon>
        <taxon>Magnoliopsida</taxon>
        <taxon>eudicotyledons</taxon>
        <taxon>Gunneridae</taxon>
        <taxon>Pentapetalae</taxon>
        <taxon>Caryophyllales</taxon>
        <taxon>Cactineae</taxon>
        <taxon>Cactaceae</taxon>
        <taxon>Opuntioideae</taxon>
        <taxon>Opuntia</taxon>
    </lineage>
</organism>
<proteinExistence type="predicted"/>
<reference evidence="1" key="1">
    <citation type="journal article" date="2013" name="J. Plant Res.">
        <title>Effect of fungi and light on seed germination of three Opuntia species from semiarid lands of central Mexico.</title>
        <authorList>
            <person name="Delgado-Sanchez P."/>
            <person name="Jimenez-Bremont J.F."/>
            <person name="Guerrero-Gonzalez Mde L."/>
            <person name="Flores J."/>
        </authorList>
    </citation>
    <scope>NUCLEOTIDE SEQUENCE</scope>
    <source>
        <tissue evidence="1">Cladode</tissue>
    </source>
</reference>
<sequence>MFLNFCITLSGFHIKVGRPYFEAWERFLTRKYCGFPVTIPSIFSKECAKFTVVFGSEEIIILLLQNLRWIVLYDVDENKEITLPFNSIGGVALSFITESFRHQPSLFFWLSLNCFCTLPLNFTINILHITHWLL</sequence>